<sequence>MNRTLAIIKPDAVASGKAGKILAHLENAGFTVRALRLARLTEAQAGEFYAVHAERPFYGELVEFMTSGPCMPMILEAEGAVPKLREVIGATDPAEAAEGTVRRLYAESKGRNAIHASDSDENAAREAGFFFAEADVLAIHA</sequence>
<dbReference type="Gene3D" id="3.30.70.141">
    <property type="entry name" value="Nucleoside diphosphate kinase-like domain"/>
    <property type="match status" value="1"/>
</dbReference>
<feature type="binding site" evidence="7 8">
    <location>
        <position position="85"/>
    </location>
    <ligand>
        <name>ATP</name>
        <dbReference type="ChEBI" id="CHEBI:30616"/>
    </ligand>
</feature>
<feature type="binding site" evidence="7 8">
    <location>
        <position position="9"/>
    </location>
    <ligand>
        <name>ATP</name>
        <dbReference type="ChEBI" id="CHEBI:30616"/>
    </ligand>
</feature>
<keyword evidence="7" id="KW-0546">Nucleotide metabolism</keyword>
<comment type="subunit">
    <text evidence="7">Homotetramer.</text>
</comment>
<comment type="catalytic activity">
    <reaction evidence="7">
        <text>a ribonucleoside 5'-diphosphate + ATP = a ribonucleoside 5'-triphosphate + ADP</text>
        <dbReference type="Rhea" id="RHEA:18113"/>
        <dbReference type="ChEBI" id="CHEBI:30616"/>
        <dbReference type="ChEBI" id="CHEBI:57930"/>
        <dbReference type="ChEBI" id="CHEBI:61557"/>
        <dbReference type="ChEBI" id="CHEBI:456216"/>
        <dbReference type="EC" id="2.7.4.6"/>
    </reaction>
</comment>
<keyword evidence="6 7" id="KW-0067">ATP-binding</keyword>
<dbReference type="EMBL" id="JBBHLI010000004">
    <property type="protein sequence ID" value="MEK9501152.1"/>
    <property type="molecule type" value="Genomic_DNA"/>
</dbReference>
<dbReference type="PRINTS" id="PR01243">
    <property type="entry name" value="NUCDPKINASE"/>
</dbReference>
<keyword evidence="7" id="KW-0460">Magnesium</keyword>
<keyword evidence="4 7" id="KW-0547">Nucleotide-binding</keyword>
<dbReference type="HAMAP" id="MF_00451">
    <property type="entry name" value="NDP_kinase"/>
    <property type="match status" value="1"/>
</dbReference>
<feature type="binding site" evidence="7 8">
    <location>
        <position position="57"/>
    </location>
    <ligand>
        <name>ATP</name>
        <dbReference type="ChEBI" id="CHEBI:30616"/>
    </ligand>
</feature>
<dbReference type="PANTHER" id="PTHR46161:SF3">
    <property type="entry name" value="NUCLEOSIDE DIPHOSPHATE KINASE DDB_G0292928-RELATED"/>
    <property type="match status" value="1"/>
</dbReference>
<organism evidence="11 12">
    <name type="scientific">Gaopeijia maritima</name>
    <dbReference type="NCBI Taxonomy" id="3119007"/>
    <lineage>
        <taxon>Bacteria</taxon>
        <taxon>Pseudomonadati</taxon>
        <taxon>Gemmatimonadota</taxon>
        <taxon>Longimicrobiia</taxon>
        <taxon>Gaopeijiales</taxon>
        <taxon>Gaopeijiaceae</taxon>
        <taxon>Gaopeijia</taxon>
    </lineage>
</organism>
<keyword evidence="7" id="KW-0479">Metal-binding</keyword>
<dbReference type="RefSeq" id="WP_405277243.1">
    <property type="nucleotide sequence ID" value="NZ_CP144380.1"/>
</dbReference>
<comment type="caution">
    <text evidence="11">The sequence shown here is derived from an EMBL/GenBank/DDBJ whole genome shotgun (WGS) entry which is preliminary data.</text>
</comment>
<evidence type="ECO:0000313" key="11">
    <source>
        <dbReference type="EMBL" id="MEK9501152.1"/>
    </source>
</evidence>
<dbReference type="SUPFAM" id="SSF54919">
    <property type="entry name" value="Nucleoside diphosphate kinase, NDK"/>
    <property type="match status" value="1"/>
</dbReference>
<feature type="binding site" evidence="7 8">
    <location>
        <position position="102"/>
    </location>
    <ligand>
        <name>ATP</name>
        <dbReference type="ChEBI" id="CHEBI:30616"/>
    </ligand>
</feature>
<evidence type="ECO:0000259" key="10">
    <source>
        <dbReference type="SMART" id="SM00562"/>
    </source>
</evidence>
<keyword evidence="3 7" id="KW-0808">Transferase</keyword>
<comment type="subcellular location">
    <subcellularLocation>
        <location evidence="7">Cytoplasm</location>
    </subcellularLocation>
</comment>
<evidence type="ECO:0000256" key="1">
    <source>
        <dbReference type="ARBA" id="ARBA00008142"/>
    </source>
</evidence>
<comment type="function">
    <text evidence="7">Major role in the synthesis of nucleoside triphosphates other than ATP. The ATP gamma phosphate is transferred to the NDP beta phosphate via a ping-pong mechanism, using a phosphorylated active-site intermediate.</text>
</comment>
<proteinExistence type="inferred from homology"/>
<dbReference type="Proteomes" id="UP001484239">
    <property type="component" value="Unassembled WGS sequence"/>
</dbReference>
<evidence type="ECO:0000256" key="9">
    <source>
        <dbReference type="RuleBase" id="RU004011"/>
    </source>
</evidence>
<dbReference type="Pfam" id="PF00334">
    <property type="entry name" value="NDK"/>
    <property type="match status" value="1"/>
</dbReference>
<evidence type="ECO:0000256" key="7">
    <source>
        <dbReference type="HAMAP-Rule" id="MF_00451"/>
    </source>
</evidence>
<evidence type="ECO:0000256" key="3">
    <source>
        <dbReference type="ARBA" id="ARBA00022679"/>
    </source>
</evidence>
<dbReference type="GO" id="GO:0004550">
    <property type="term" value="F:nucleoside diphosphate kinase activity"/>
    <property type="evidence" value="ECO:0007669"/>
    <property type="project" value="UniProtKB-EC"/>
</dbReference>
<evidence type="ECO:0000256" key="8">
    <source>
        <dbReference type="PROSITE-ProRule" id="PRU00706"/>
    </source>
</evidence>
<evidence type="ECO:0000256" key="5">
    <source>
        <dbReference type="ARBA" id="ARBA00022777"/>
    </source>
</evidence>
<reference evidence="11 12" key="1">
    <citation type="submission" date="2024-02" db="EMBL/GenBank/DDBJ databases">
        <title>A novel Gemmatimonadota bacterium.</title>
        <authorList>
            <person name="Du Z.-J."/>
            <person name="Ye Y.-Q."/>
        </authorList>
    </citation>
    <scope>NUCLEOTIDE SEQUENCE [LARGE SCALE GENOMIC DNA]</scope>
    <source>
        <strain evidence="11 12">DH-20</strain>
    </source>
</reference>
<dbReference type="InterPro" id="IPR034907">
    <property type="entry name" value="NDK-like_dom"/>
</dbReference>
<keyword evidence="2 7" id="KW-0597">Phosphoprotein</keyword>
<evidence type="ECO:0000256" key="4">
    <source>
        <dbReference type="ARBA" id="ARBA00022741"/>
    </source>
</evidence>
<accession>A0ABU9E8T7</accession>
<keyword evidence="5 7" id="KW-0418">Kinase</keyword>
<protein>
    <recommendedName>
        <fullName evidence="7">Nucleoside diphosphate kinase</fullName>
        <shortName evidence="7">NDK</shortName>
        <shortName evidence="7">NDP kinase</shortName>
        <ecNumber evidence="7">2.7.4.6</ecNumber>
    </recommendedName>
    <alternativeName>
        <fullName evidence="7">Nucleoside-2-P kinase</fullName>
    </alternativeName>
</protein>
<comment type="similarity">
    <text evidence="1 7 8 9">Belongs to the NDK family.</text>
</comment>
<gene>
    <name evidence="7 11" type="primary">ndk</name>
    <name evidence="11" type="ORF">WI372_09195</name>
</gene>
<dbReference type="SMART" id="SM00562">
    <property type="entry name" value="NDK"/>
    <property type="match status" value="1"/>
</dbReference>
<feature type="binding site" evidence="7 8">
    <location>
        <position position="91"/>
    </location>
    <ligand>
        <name>ATP</name>
        <dbReference type="ChEBI" id="CHEBI:30616"/>
    </ligand>
</feature>
<dbReference type="PANTHER" id="PTHR46161">
    <property type="entry name" value="NUCLEOSIDE DIPHOSPHATE KINASE"/>
    <property type="match status" value="1"/>
</dbReference>
<dbReference type="InterPro" id="IPR036850">
    <property type="entry name" value="NDK-like_dom_sf"/>
</dbReference>
<dbReference type="EC" id="2.7.4.6" evidence="7"/>
<feature type="binding site" evidence="7 8">
    <location>
        <position position="112"/>
    </location>
    <ligand>
        <name>ATP</name>
        <dbReference type="ChEBI" id="CHEBI:30616"/>
    </ligand>
</feature>
<dbReference type="NCBIfam" id="NF001908">
    <property type="entry name" value="PRK00668.1"/>
    <property type="match status" value="1"/>
</dbReference>
<evidence type="ECO:0000313" key="12">
    <source>
        <dbReference type="Proteomes" id="UP001484239"/>
    </source>
</evidence>
<comment type="catalytic activity">
    <reaction evidence="7">
        <text>a 2'-deoxyribonucleoside 5'-diphosphate + ATP = a 2'-deoxyribonucleoside 5'-triphosphate + ADP</text>
        <dbReference type="Rhea" id="RHEA:44640"/>
        <dbReference type="ChEBI" id="CHEBI:30616"/>
        <dbReference type="ChEBI" id="CHEBI:61560"/>
        <dbReference type="ChEBI" id="CHEBI:73316"/>
        <dbReference type="ChEBI" id="CHEBI:456216"/>
        <dbReference type="EC" id="2.7.4.6"/>
    </reaction>
</comment>
<keyword evidence="12" id="KW-1185">Reference proteome</keyword>
<feature type="active site" description="Pros-phosphohistidine intermediate" evidence="7 8">
    <location>
        <position position="115"/>
    </location>
</feature>
<name>A0ABU9E8T7_9BACT</name>
<keyword evidence="7" id="KW-0963">Cytoplasm</keyword>
<dbReference type="InterPro" id="IPR001564">
    <property type="entry name" value="Nucleoside_diP_kinase"/>
</dbReference>
<comment type="cofactor">
    <cofactor evidence="7">
        <name>Mg(2+)</name>
        <dbReference type="ChEBI" id="CHEBI:18420"/>
    </cofactor>
</comment>
<evidence type="ECO:0000256" key="2">
    <source>
        <dbReference type="ARBA" id="ARBA00022553"/>
    </source>
</evidence>
<evidence type="ECO:0000256" key="6">
    <source>
        <dbReference type="ARBA" id="ARBA00022840"/>
    </source>
</evidence>
<dbReference type="PROSITE" id="PS51374">
    <property type="entry name" value="NDPK_LIKE"/>
    <property type="match status" value="1"/>
</dbReference>
<feature type="domain" description="Nucleoside diphosphate kinase-like" evidence="10">
    <location>
        <begin position="1"/>
        <end position="138"/>
    </location>
</feature>
<dbReference type="CDD" id="cd04413">
    <property type="entry name" value="NDPk_I"/>
    <property type="match status" value="1"/>
</dbReference>